<evidence type="ECO:0000313" key="8">
    <source>
        <dbReference type="Proteomes" id="UP001142055"/>
    </source>
</evidence>
<dbReference type="CDD" id="cd00096">
    <property type="entry name" value="Ig"/>
    <property type="match status" value="1"/>
</dbReference>
<dbReference type="InterPro" id="IPR007110">
    <property type="entry name" value="Ig-like_dom"/>
</dbReference>
<proteinExistence type="predicted"/>
<dbReference type="PROSITE" id="PS00018">
    <property type="entry name" value="EF_HAND_1"/>
    <property type="match status" value="1"/>
</dbReference>
<feature type="region of interest" description="Disordered" evidence="5">
    <location>
        <begin position="1"/>
        <end position="41"/>
    </location>
</feature>
<dbReference type="InterPro" id="IPR013783">
    <property type="entry name" value="Ig-like_fold"/>
</dbReference>
<dbReference type="PROSITE" id="PS00290">
    <property type="entry name" value="IG_MHC"/>
    <property type="match status" value="1"/>
</dbReference>
<name>A0A9Q0M5R9_BLOTA</name>
<accession>A0A9Q0M5R9</accession>
<dbReference type="EMBL" id="JAPWDV010000003">
    <property type="protein sequence ID" value="KAJ6217952.1"/>
    <property type="molecule type" value="Genomic_DNA"/>
</dbReference>
<evidence type="ECO:0000313" key="7">
    <source>
        <dbReference type="EMBL" id="KAJ6217952.1"/>
    </source>
</evidence>
<dbReference type="SMART" id="SM00408">
    <property type="entry name" value="IGc2"/>
    <property type="match status" value="2"/>
</dbReference>
<dbReference type="InterPro" id="IPR050958">
    <property type="entry name" value="Cell_Adh-Cytoskel_Orgn"/>
</dbReference>
<dbReference type="SUPFAM" id="SSF50969">
    <property type="entry name" value="YVTN repeat-like/Quinoprotein amine dehydrogenase"/>
    <property type="match status" value="1"/>
</dbReference>
<dbReference type="InterPro" id="IPR036179">
    <property type="entry name" value="Ig-like_dom_sf"/>
</dbReference>
<dbReference type="InterPro" id="IPR003598">
    <property type="entry name" value="Ig_sub2"/>
</dbReference>
<dbReference type="InterPro" id="IPR018247">
    <property type="entry name" value="EF_Hand_1_Ca_BS"/>
</dbReference>
<dbReference type="GO" id="GO:0005886">
    <property type="term" value="C:plasma membrane"/>
    <property type="evidence" value="ECO:0007669"/>
    <property type="project" value="TreeGrafter"/>
</dbReference>
<dbReference type="SUPFAM" id="SSF47473">
    <property type="entry name" value="EF-hand"/>
    <property type="match status" value="1"/>
</dbReference>
<keyword evidence="3" id="KW-1015">Disulfide bond</keyword>
<dbReference type="InterPro" id="IPR011044">
    <property type="entry name" value="Quino_amine_DH_bsu"/>
</dbReference>
<evidence type="ECO:0000256" key="3">
    <source>
        <dbReference type="ARBA" id="ARBA00023157"/>
    </source>
</evidence>
<evidence type="ECO:0000256" key="4">
    <source>
        <dbReference type="ARBA" id="ARBA00023319"/>
    </source>
</evidence>
<evidence type="ECO:0000256" key="2">
    <source>
        <dbReference type="ARBA" id="ARBA00022837"/>
    </source>
</evidence>
<gene>
    <name evidence="7" type="ORF">RDWZM_009109</name>
</gene>
<keyword evidence="1" id="KW-0732">Signal</keyword>
<evidence type="ECO:0000256" key="1">
    <source>
        <dbReference type="ARBA" id="ARBA00022729"/>
    </source>
</evidence>
<feature type="domain" description="Ig-like" evidence="6">
    <location>
        <begin position="223"/>
        <end position="309"/>
    </location>
</feature>
<evidence type="ECO:0000256" key="5">
    <source>
        <dbReference type="SAM" id="MobiDB-lite"/>
    </source>
</evidence>
<evidence type="ECO:0000259" key="6">
    <source>
        <dbReference type="PROSITE" id="PS50835"/>
    </source>
</evidence>
<feature type="compositionally biased region" description="Low complexity" evidence="5">
    <location>
        <begin position="1"/>
        <end position="12"/>
    </location>
</feature>
<dbReference type="Pfam" id="PF13927">
    <property type="entry name" value="Ig_3"/>
    <property type="match status" value="1"/>
</dbReference>
<dbReference type="PROSITE" id="PS50835">
    <property type="entry name" value="IG_LIKE"/>
    <property type="match status" value="2"/>
</dbReference>
<sequence>MQSSSNSGSSSSAQIKISDLDPIPSSSSSVAFDSQSEEDECRPKDYDLMKEKVLNKINDVSLLFARLDGNNDGQITLNELWKHSMIYKSPDSSCLLTDLMQHEDTNSDEKLDYSEFQSAFNKLFSVTMVTLDESLAINRIDAHLGDNVEIRCDINGEPQRPAIKWYRHGVDLSSLNLPYIKVFGDGSLYLTDLQQSFSGNYSCQAVNNPTVKQTHIVRVLINPLVEVSPRFQWAPIGGVANFECRYETFDDDYMVQWFKNDEQLNNDEIRTTIMNNGTRLQVAALEQSDTGAYMCKVTHPSGSSSPSLSMADDGTVGQSVASLLVQDEAVEAASAETRPQRLWIFHSTGLSIYEGICGQPIHEIDGRDIIYQQSVTLCGGNGLDSSGMVASCQWSDDVVVLDDHVFIAQPNLNRIVVFQASQLTVVQVIATDTRPSRLWAVEPSQAGRERQIWIICDGAEDSFVNSPDWPQSELDDLPNEKYVKNRKTIQVVRWPSDTKTNSGGQRRLRRQADVIHLQPVDGHFDLVYDLFMPNHYETIFKSESNDDRVRAVMQESSFGYATHWEERSLVKISLQRLEYLQSIRLADCQPIAASIITRRFGGLVAVQCQTPVTHQLNGQLILDQVTDAILTHNQHLNAHENYLSPDHRYLVNILHESSDNNSSNNGNNGGQQAKTSTIIVQRINSNGIEFLYDVRTSLNIVNCVFVWKNGNYDLVLASGTHNREDLLYLSLADGHVELITGIGRPTEGYHRGLALSTKNRVLSITATESVYTVDLNTNRILCESSKHFEKPRTLVWTN</sequence>
<dbReference type="PANTHER" id="PTHR45080:SF8">
    <property type="entry name" value="IG-LIKE DOMAIN-CONTAINING PROTEIN"/>
    <property type="match status" value="1"/>
</dbReference>
<dbReference type="PANTHER" id="PTHR45080">
    <property type="entry name" value="CONTACTIN 5"/>
    <property type="match status" value="1"/>
</dbReference>
<dbReference type="InterPro" id="IPR011992">
    <property type="entry name" value="EF-hand-dom_pair"/>
</dbReference>
<dbReference type="InterPro" id="IPR003006">
    <property type="entry name" value="Ig/MHC_CS"/>
</dbReference>
<dbReference type="AlphaFoldDB" id="A0A9Q0M5R9"/>
<reference evidence="7" key="1">
    <citation type="submission" date="2022-12" db="EMBL/GenBank/DDBJ databases">
        <title>Genome assemblies of Blomia tropicalis.</title>
        <authorList>
            <person name="Cui Y."/>
        </authorList>
    </citation>
    <scope>NUCLEOTIDE SEQUENCE</scope>
    <source>
        <tissue evidence="7">Adult mites</tissue>
    </source>
</reference>
<keyword evidence="4" id="KW-0393">Immunoglobulin domain</keyword>
<dbReference type="Proteomes" id="UP001142055">
    <property type="component" value="Chromosome 3"/>
</dbReference>
<dbReference type="InterPro" id="IPR003599">
    <property type="entry name" value="Ig_sub"/>
</dbReference>
<dbReference type="GO" id="GO:0007156">
    <property type="term" value="P:homophilic cell adhesion via plasma membrane adhesion molecules"/>
    <property type="evidence" value="ECO:0007669"/>
    <property type="project" value="TreeGrafter"/>
</dbReference>
<feature type="domain" description="Ig-like" evidence="6">
    <location>
        <begin position="145"/>
        <end position="217"/>
    </location>
</feature>
<keyword evidence="2" id="KW-0106">Calcium</keyword>
<dbReference type="Gene3D" id="2.60.40.10">
    <property type="entry name" value="Immunoglobulins"/>
    <property type="match status" value="2"/>
</dbReference>
<protein>
    <recommendedName>
        <fullName evidence="6">Ig-like domain-containing protein</fullName>
    </recommendedName>
</protein>
<organism evidence="7 8">
    <name type="scientific">Blomia tropicalis</name>
    <name type="common">Mite</name>
    <dbReference type="NCBI Taxonomy" id="40697"/>
    <lineage>
        <taxon>Eukaryota</taxon>
        <taxon>Metazoa</taxon>
        <taxon>Ecdysozoa</taxon>
        <taxon>Arthropoda</taxon>
        <taxon>Chelicerata</taxon>
        <taxon>Arachnida</taxon>
        <taxon>Acari</taxon>
        <taxon>Acariformes</taxon>
        <taxon>Sarcoptiformes</taxon>
        <taxon>Astigmata</taxon>
        <taxon>Glycyphagoidea</taxon>
        <taxon>Echimyopodidae</taxon>
        <taxon>Blomia</taxon>
    </lineage>
</organism>
<comment type="caution">
    <text evidence="7">The sequence shown here is derived from an EMBL/GenBank/DDBJ whole genome shotgun (WGS) entry which is preliminary data.</text>
</comment>
<dbReference type="InterPro" id="IPR013098">
    <property type="entry name" value="Ig_I-set"/>
</dbReference>
<dbReference type="SUPFAM" id="SSF48726">
    <property type="entry name" value="Immunoglobulin"/>
    <property type="match status" value="2"/>
</dbReference>
<dbReference type="SMART" id="SM00409">
    <property type="entry name" value="IG"/>
    <property type="match status" value="2"/>
</dbReference>
<dbReference type="OMA" id="RYLPVCG"/>
<dbReference type="Gene3D" id="1.10.238.10">
    <property type="entry name" value="EF-hand"/>
    <property type="match status" value="1"/>
</dbReference>
<feature type="compositionally biased region" description="Low complexity" evidence="5">
    <location>
        <begin position="20"/>
        <end position="34"/>
    </location>
</feature>
<dbReference type="Pfam" id="PF07679">
    <property type="entry name" value="I-set"/>
    <property type="match status" value="1"/>
</dbReference>
<keyword evidence="8" id="KW-1185">Reference proteome</keyword>